<dbReference type="Gene3D" id="1.25.40.10">
    <property type="entry name" value="Tetratricopeptide repeat domain"/>
    <property type="match status" value="2"/>
</dbReference>
<evidence type="ECO:0000313" key="3">
    <source>
        <dbReference type="EMBL" id="MBP2022667.1"/>
    </source>
</evidence>
<dbReference type="Pfam" id="PF13181">
    <property type="entry name" value="TPR_8"/>
    <property type="match status" value="1"/>
</dbReference>
<dbReference type="Proteomes" id="UP001519308">
    <property type="component" value="Unassembled WGS sequence"/>
</dbReference>
<dbReference type="Gene3D" id="1.10.260.40">
    <property type="entry name" value="lambda repressor-like DNA-binding domains"/>
    <property type="match status" value="1"/>
</dbReference>
<keyword evidence="1" id="KW-0802">TPR repeat</keyword>
<dbReference type="InterPro" id="IPR011990">
    <property type="entry name" value="TPR-like_helical_dom_sf"/>
</dbReference>
<dbReference type="SUPFAM" id="SSF48452">
    <property type="entry name" value="TPR-like"/>
    <property type="match status" value="1"/>
</dbReference>
<dbReference type="PROSITE" id="PS50943">
    <property type="entry name" value="HTH_CROC1"/>
    <property type="match status" value="1"/>
</dbReference>
<proteinExistence type="predicted"/>
<comment type="caution">
    <text evidence="3">The sequence shown here is derived from an EMBL/GenBank/DDBJ whole genome shotgun (WGS) entry which is preliminary data.</text>
</comment>
<dbReference type="InterPro" id="IPR019734">
    <property type="entry name" value="TPR_rpt"/>
</dbReference>
<evidence type="ECO:0000313" key="4">
    <source>
        <dbReference type="Proteomes" id="UP001519308"/>
    </source>
</evidence>
<dbReference type="EMBL" id="JAGGLL010000018">
    <property type="protein sequence ID" value="MBP2022667.1"/>
    <property type="molecule type" value="Genomic_DNA"/>
</dbReference>
<feature type="repeat" description="TPR" evidence="1">
    <location>
        <begin position="159"/>
        <end position="192"/>
    </location>
</feature>
<dbReference type="InterPro" id="IPR001387">
    <property type="entry name" value="Cro/C1-type_HTH"/>
</dbReference>
<sequence>MAFLTPGEKLKYLRKQLNVTQEQLKAANISRSFISLVECNKRRLTKETAERLIEVLMKAAADNKVSIDVDLNYLTMSEVDAAIYYCNNIIKTYDKLLNIEDLNEVIEISKKYRLNDIAYEAFLIKANILYDENEYLHAFQCYESALEFSILLQNADSMSMLYNKLGKCKLKLISYEEALAYFNRAYEIAEDQDNKIRKENALFNRALVYKFLGDIPLALSNLEEFLKIITKEERLDIYLNGMMLKGNCYVAINEYKNALDIFLQLNEIIDKIKQPTLAGYMYNNTAVSYSKLGFIQQALDYFDKAEEIRRNGEELNLAYTYIDKATMLMEQSRTCEATNLLEKAMFIGEKFNDIKCVLDAVSLLERIYIDIGDNERLEEVYIHSLYILENNNAKNKILELLPKLTLLSIHSLNLDLSKKYLNQMINLQKCN</sequence>
<dbReference type="InterPro" id="IPR010982">
    <property type="entry name" value="Lambda_DNA-bd_dom_sf"/>
</dbReference>
<protein>
    <submittedName>
        <fullName evidence="3">Tetratricopeptide (TPR) repeat protein</fullName>
    </submittedName>
</protein>
<evidence type="ECO:0000259" key="2">
    <source>
        <dbReference type="PROSITE" id="PS50943"/>
    </source>
</evidence>
<gene>
    <name evidence="3" type="ORF">J2Z44_002490</name>
</gene>
<dbReference type="PROSITE" id="PS50005">
    <property type="entry name" value="TPR"/>
    <property type="match status" value="1"/>
</dbReference>
<dbReference type="SUPFAM" id="SSF47413">
    <property type="entry name" value="lambda repressor-like DNA-binding domains"/>
    <property type="match status" value="1"/>
</dbReference>
<reference evidence="3 4" key="1">
    <citation type="submission" date="2021-03" db="EMBL/GenBank/DDBJ databases">
        <title>Genomic Encyclopedia of Type Strains, Phase IV (KMG-IV): sequencing the most valuable type-strain genomes for metagenomic binning, comparative biology and taxonomic classification.</title>
        <authorList>
            <person name="Goeker M."/>
        </authorList>
    </citation>
    <scope>NUCLEOTIDE SEQUENCE [LARGE SCALE GENOMIC DNA]</scope>
    <source>
        <strain evidence="3 4">DSM 28650</strain>
    </source>
</reference>
<keyword evidence="4" id="KW-1185">Reference proteome</keyword>
<dbReference type="PANTHER" id="PTHR10098">
    <property type="entry name" value="RAPSYN-RELATED"/>
    <property type="match status" value="1"/>
</dbReference>
<dbReference type="Pfam" id="PF01381">
    <property type="entry name" value="HTH_3"/>
    <property type="match status" value="1"/>
</dbReference>
<organism evidence="3 4">
    <name type="scientific">Clostridium punense</name>
    <dbReference type="NCBI Taxonomy" id="1054297"/>
    <lineage>
        <taxon>Bacteria</taxon>
        <taxon>Bacillati</taxon>
        <taxon>Bacillota</taxon>
        <taxon>Clostridia</taxon>
        <taxon>Eubacteriales</taxon>
        <taxon>Clostridiaceae</taxon>
        <taxon>Clostridium</taxon>
    </lineage>
</organism>
<dbReference type="SMART" id="SM00028">
    <property type="entry name" value="TPR"/>
    <property type="match status" value="6"/>
</dbReference>
<name>A0ABS4K4G4_9CLOT</name>
<feature type="domain" description="HTH cro/C1-type" evidence="2">
    <location>
        <begin position="10"/>
        <end position="63"/>
    </location>
</feature>
<dbReference type="SMART" id="SM00530">
    <property type="entry name" value="HTH_XRE"/>
    <property type="match status" value="1"/>
</dbReference>
<accession>A0ABS4K4G4</accession>
<dbReference type="CDD" id="cd00093">
    <property type="entry name" value="HTH_XRE"/>
    <property type="match status" value="1"/>
</dbReference>
<dbReference type="RefSeq" id="WP_021285287.1">
    <property type="nucleotide sequence ID" value="NZ_JAGGLL010000018.1"/>
</dbReference>
<evidence type="ECO:0000256" key="1">
    <source>
        <dbReference type="PROSITE-ProRule" id="PRU00339"/>
    </source>
</evidence>